<dbReference type="GO" id="GO:0071916">
    <property type="term" value="F:dipeptide transmembrane transporter activity"/>
    <property type="evidence" value="ECO:0007669"/>
    <property type="project" value="TreeGrafter"/>
</dbReference>
<evidence type="ECO:0000313" key="8">
    <source>
        <dbReference type="EMBL" id="PXW65096.1"/>
    </source>
</evidence>
<feature type="transmembrane region" description="Helical" evidence="7">
    <location>
        <begin position="281"/>
        <end position="307"/>
    </location>
</feature>
<keyword evidence="5 7" id="KW-1133">Transmembrane helix</keyword>
<keyword evidence="6 7" id="KW-0472">Membrane</keyword>
<evidence type="ECO:0000256" key="7">
    <source>
        <dbReference type="RuleBase" id="RU363032"/>
    </source>
</evidence>
<evidence type="ECO:0000256" key="5">
    <source>
        <dbReference type="ARBA" id="ARBA00022989"/>
    </source>
</evidence>
<dbReference type="InterPro" id="IPR000515">
    <property type="entry name" value="MetI-like"/>
</dbReference>
<comment type="similarity">
    <text evidence="7">Belongs to the binding-protein-dependent transport system permease family.</text>
</comment>
<dbReference type="OrthoDB" id="9805855at2"/>
<evidence type="ECO:0000256" key="6">
    <source>
        <dbReference type="ARBA" id="ARBA00023136"/>
    </source>
</evidence>
<comment type="subcellular location">
    <subcellularLocation>
        <location evidence="1 7">Cell membrane</location>
        <topology evidence="1 7">Multi-pass membrane protein</topology>
    </subcellularLocation>
</comment>
<organism evidence="8 9">
    <name type="scientific">Chelatococcus asaccharovorans</name>
    <dbReference type="NCBI Taxonomy" id="28210"/>
    <lineage>
        <taxon>Bacteria</taxon>
        <taxon>Pseudomonadati</taxon>
        <taxon>Pseudomonadota</taxon>
        <taxon>Alphaproteobacteria</taxon>
        <taxon>Hyphomicrobiales</taxon>
        <taxon>Chelatococcaceae</taxon>
        <taxon>Chelatococcus</taxon>
    </lineage>
</organism>
<keyword evidence="9" id="KW-1185">Reference proteome</keyword>
<feature type="transmembrane region" description="Helical" evidence="7">
    <location>
        <begin position="176"/>
        <end position="197"/>
    </location>
</feature>
<dbReference type="PROSITE" id="PS50928">
    <property type="entry name" value="ABC_TM1"/>
    <property type="match status" value="1"/>
</dbReference>
<dbReference type="PANTHER" id="PTHR43163">
    <property type="entry name" value="DIPEPTIDE TRANSPORT SYSTEM PERMEASE PROTEIN DPPB-RELATED"/>
    <property type="match status" value="1"/>
</dbReference>
<dbReference type="Gene3D" id="1.10.3720.10">
    <property type="entry name" value="MetI-like"/>
    <property type="match status" value="1"/>
</dbReference>
<feature type="transmembrane region" description="Helical" evidence="7">
    <location>
        <begin position="134"/>
        <end position="156"/>
    </location>
</feature>
<sequence length="314" mass="34684">MLAYVLKRTFSVVPVFLVVLLVSFLLTHLTPGDPARVILGDTATEEEVWELRDRMGLNAPLIVQFFRYSSDLLQGDFGDSVFLKIPVTEAFLQHLAPTVSLTLLAQAVAIVIAIPFGILAAMKRGHWPDHLFSATVLVGVSIPSFWLGLLVIRFFAVQLGWLPAGGYVPMTEDPWAHLRYMILPASTLGFIQSALIARMTRSAMLEVMTQNYIRTARAKGTSRWRVILIHALRNALIPILTSIGLSLTIMISGSTITEAVFNIPGVGQLIVNAVLRRDYEVIQGAILMITVIFVLINLVVDLLYAAINPVVRLR</sequence>
<dbReference type="Pfam" id="PF19300">
    <property type="entry name" value="BPD_transp_1_N"/>
    <property type="match status" value="1"/>
</dbReference>
<keyword evidence="4 7" id="KW-0812">Transmembrane</keyword>
<keyword evidence="3" id="KW-1003">Cell membrane</keyword>
<dbReference type="PANTHER" id="PTHR43163:SF6">
    <property type="entry name" value="DIPEPTIDE TRANSPORT SYSTEM PERMEASE PROTEIN DPPB-RELATED"/>
    <property type="match status" value="1"/>
</dbReference>
<dbReference type="CDD" id="cd06261">
    <property type="entry name" value="TM_PBP2"/>
    <property type="match status" value="1"/>
</dbReference>
<evidence type="ECO:0000313" key="9">
    <source>
        <dbReference type="Proteomes" id="UP000248021"/>
    </source>
</evidence>
<proteinExistence type="inferred from homology"/>
<accession>A0A2V3UIV0</accession>
<dbReference type="SUPFAM" id="SSF161098">
    <property type="entry name" value="MetI-like"/>
    <property type="match status" value="1"/>
</dbReference>
<dbReference type="Pfam" id="PF00528">
    <property type="entry name" value="BPD_transp_1"/>
    <property type="match status" value="1"/>
</dbReference>
<keyword evidence="2 7" id="KW-0813">Transport</keyword>
<dbReference type="InterPro" id="IPR035906">
    <property type="entry name" value="MetI-like_sf"/>
</dbReference>
<dbReference type="Proteomes" id="UP000248021">
    <property type="component" value="Unassembled WGS sequence"/>
</dbReference>
<feature type="transmembrane region" description="Helical" evidence="7">
    <location>
        <begin position="103"/>
        <end position="122"/>
    </location>
</feature>
<reference evidence="8 9" key="1">
    <citation type="submission" date="2018-05" db="EMBL/GenBank/DDBJ databases">
        <title>Genomic Encyclopedia of Type Strains, Phase IV (KMG-IV): sequencing the most valuable type-strain genomes for metagenomic binning, comparative biology and taxonomic classification.</title>
        <authorList>
            <person name="Goeker M."/>
        </authorList>
    </citation>
    <scope>NUCLEOTIDE SEQUENCE [LARGE SCALE GENOMIC DNA]</scope>
    <source>
        <strain evidence="8 9">DSM 6462</strain>
    </source>
</reference>
<feature type="transmembrane region" description="Helical" evidence="7">
    <location>
        <begin position="12"/>
        <end position="30"/>
    </location>
</feature>
<name>A0A2V3UIV0_9HYPH</name>
<evidence type="ECO:0000256" key="3">
    <source>
        <dbReference type="ARBA" id="ARBA00022475"/>
    </source>
</evidence>
<dbReference type="GO" id="GO:0005886">
    <property type="term" value="C:plasma membrane"/>
    <property type="evidence" value="ECO:0007669"/>
    <property type="project" value="UniProtKB-SubCell"/>
</dbReference>
<evidence type="ECO:0000256" key="1">
    <source>
        <dbReference type="ARBA" id="ARBA00004651"/>
    </source>
</evidence>
<dbReference type="InterPro" id="IPR045621">
    <property type="entry name" value="BPD_transp_1_N"/>
</dbReference>
<evidence type="ECO:0000256" key="2">
    <source>
        <dbReference type="ARBA" id="ARBA00022448"/>
    </source>
</evidence>
<protein>
    <submittedName>
        <fullName evidence="8">Peptide/nickel transport system permease protein</fullName>
    </submittedName>
</protein>
<comment type="caution">
    <text evidence="8">The sequence shown here is derived from an EMBL/GenBank/DDBJ whole genome shotgun (WGS) entry which is preliminary data.</text>
</comment>
<gene>
    <name evidence="8" type="ORF">C7450_101859</name>
</gene>
<dbReference type="AlphaFoldDB" id="A0A2V3UIV0"/>
<dbReference type="EMBL" id="QJJK01000001">
    <property type="protein sequence ID" value="PXW65096.1"/>
    <property type="molecule type" value="Genomic_DNA"/>
</dbReference>
<dbReference type="RefSeq" id="WP_110373090.1">
    <property type="nucleotide sequence ID" value="NZ_CAKNFM010000006.1"/>
</dbReference>
<evidence type="ECO:0000256" key="4">
    <source>
        <dbReference type="ARBA" id="ARBA00022692"/>
    </source>
</evidence>
<feature type="transmembrane region" description="Helical" evidence="7">
    <location>
        <begin position="235"/>
        <end position="261"/>
    </location>
</feature>